<name>A0A1G2NZT0_9BACT</name>
<keyword evidence="1" id="KW-0812">Transmembrane</keyword>
<evidence type="ECO:0008006" key="4">
    <source>
        <dbReference type="Google" id="ProtNLM"/>
    </source>
</evidence>
<proteinExistence type="predicted"/>
<protein>
    <recommendedName>
        <fullName evidence="4">Prepilin-type N-terminal cleavage/methylation domain-containing protein</fullName>
    </recommendedName>
</protein>
<comment type="caution">
    <text evidence="2">The sequence shown here is derived from an EMBL/GenBank/DDBJ whole genome shotgun (WGS) entry which is preliminary data.</text>
</comment>
<dbReference type="EMBL" id="MHSK01000031">
    <property type="protein sequence ID" value="OHA41568.1"/>
    <property type="molecule type" value="Genomic_DNA"/>
</dbReference>
<accession>A0A1G2NZT0</accession>
<keyword evidence="1" id="KW-1133">Transmembrane helix</keyword>
<keyword evidence="1" id="KW-0472">Membrane</keyword>
<dbReference type="Proteomes" id="UP000177269">
    <property type="component" value="Unassembled WGS sequence"/>
</dbReference>
<evidence type="ECO:0000256" key="1">
    <source>
        <dbReference type="SAM" id="Phobius"/>
    </source>
</evidence>
<gene>
    <name evidence="2" type="ORF">A3G52_02795</name>
</gene>
<sequence>MKIKVRKTAGFSLVEIIIYTAILAAASAVVVSTLLALTSSFENVKSGKSIAGSANVALERITREIRNSKSADLAVSQFNVNPGVLKLNAVDQSGDEYTIKFYIDGGVVMVEKNSESAVALTSSQTVANDLTFRRVITSVGEAIRVELALESDSNGQLKSEKFYAAAVMRGSY</sequence>
<evidence type="ECO:0000313" key="2">
    <source>
        <dbReference type="EMBL" id="OHA41568.1"/>
    </source>
</evidence>
<evidence type="ECO:0000313" key="3">
    <source>
        <dbReference type="Proteomes" id="UP000177269"/>
    </source>
</evidence>
<feature type="transmembrane region" description="Helical" evidence="1">
    <location>
        <begin position="12"/>
        <end position="37"/>
    </location>
</feature>
<organism evidence="2 3">
    <name type="scientific">Candidatus Taylorbacteria bacterium RIFCSPLOWO2_12_FULL_43_20</name>
    <dbReference type="NCBI Taxonomy" id="1802332"/>
    <lineage>
        <taxon>Bacteria</taxon>
        <taxon>Candidatus Tayloriibacteriota</taxon>
    </lineage>
</organism>
<dbReference type="AlphaFoldDB" id="A0A1G2NZT0"/>
<reference evidence="2 3" key="1">
    <citation type="journal article" date="2016" name="Nat. Commun.">
        <title>Thousands of microbial genomes shed light on interconnected biogeochemical processes in an aquifer system.</title>
        <authorList>
            <person name="Anantharaman K."/>
            <person name="Brown C.T."/>
            <person name="Hug L.A."/>
            <person name="Sharon I."/>
            <person name="Castelle C.J."/>
            <person name="Probst A.J."/>
            <person name="Thomas B.C."/>
            <person name="Singh A."/>
            <person name="Wilkins M.J."/>
            <person name="Karaoz U."/>
            <person name="Brodie E.L."/>
            <person name="Williams K.H."/>
            <person name="Hubbard S.S."/>
            <person name="Banfield J.F."/>
        </authorList>
    </citation>
    <scope>NUCLEOTIDE SEQUENCE [LARGE SCALE GENOMIC DNA]</scope>
</reference>